<dbReference type="AlphaFoldDB" id="A0AA38LFF9"/>
<gene>
    <name evidence="4" type="ORF">KI387_017038</name>
</gene>
<name>A0AA38LFF9_TAXCH</name>
<keyword evidence="5" id="KW-1185">Reference proteome</keyword>
<keyword evidence="1" id="KW-0547">Nucleotide-binding</keyword>
<dbReference type="Proteomes" id="UP000824469">
    <property type="component" value="Unassembled WGS sequence"/>
</dbReference>
<feature type="region of interest" description="Disordered" evidence="3">
    <location>
        <begin position="1"/>
        <end position="133"/>
    </location>
</feature>
<comment type="caution">
    <text evidence="4">The sequence shown here is derived from an EMBL/GenBank/DDBJ whole genome shotgun (WGS) entry which is preliminary data.</text>
</comment>
<protein>
    <recommendedName>
        <fullName evidence="6">Protein kinase domain-containing protein</fullName>
    </recommendedName>
</protein>
<dbReference type="InterPro" id="IPR050108">
    <property type="entry name" value="CDK"/>
</dbReference>
<evidence type="ECO:0008006" key="6">
    <source>
        <dbReference type="Google" id="ProtNLM"/>
    </source>
</evidence>
<dbReference type="InterPro" id="IPR011009">
    <property type="entry name" value="Kinase-like_dom_sf"/>
</dbReference>
<dbReference type="Gene3D" id="3.30.200.20">
    <property type="entry name" value="Phosphorylase Kinase, domain 1"/>
    <property type="match status" value="1"/>
</dbReference>
<dbReference type="GO" id="GO:0000307">
    <property type="term" value="C:cyclin-dependent protein kinase holoenzyme complex"/>
    <property type="evidence" value="ECO:0007669"/>
    <property type="project" value="TreeGrafter"/>
</dbReference>
<evidence type="ECO:0000256" key="3">
    <source>
        <dbReference type="SAM" id="MobiDB-lite"/>
    </source>
</evidence>
<dbReference type="GO" id="GO:0008353">
    <property type="term" value="F:RNA polymerase II CTD heptapeptide repeat kinase activity"/>
    <property type="evidence" value="ECO:0007669"/>
    <property type="project" value="TreeGrafter"/>
</dbReference>
<keyword evidence="2" id="KW-0067">ATP-binding</keyword>
<dbReference type="GO" id="GO:0032968">
    <property type="term" value="P:positive regulation of transcription elongation by RNA polymerase II"/>
    <property type="evidence" value="ECO:0007669"/>
    <property type="project" value="TreeGrafter"/>
</dbReference>
<evidence type="ECO:0000256" key="1">
    <source>
        <dbReference type="ARBA" id="ARBA00022741"/>
    </source>
</evidence>
<dbReference type="EMBL" id="JAHRHJ020000003">
    <property type="protein sequence ID" value="KAH9322399.1"/>
    <property type="molecule type" value="Genomic_DNA"/>
</dbReference>
<accession>A0AA38LFF9</accession>
<proteinExistence type="predicted"/>
<evidence type="ECO:0000313" key="5">
    <source>
        <dbReference type="Proteomes" id="UP000824469"/>
    </source>
</evidence>
<evidence type="ECO:0000313" key="4">
    <source>
        <dbReference type="EMBL" id="KAH9322399.1"/>
    </source>
</evidence>
<dbReference type="SUPFAM" id="SSF56112">
    <property type="entry name" value="Protein kinase-like (PK-like)"/>
    <property type="match status" value="1"/>
</dbReference>
<dbReference type="PANTHER" id="PTHR24056:SF397">
    <property type="entry name" value="OS11G0242500 PROTEIN"/>
    <property type="match status" value="1"/>
</dbReference>
<feature type="compositionally biased region" description="Basic and acidic residues" evidence="3">
    <location>
        <begin position="39"/>
        <end position="58"/>
    </location>
</feature>
<organism evidence="4 5">
    <name type="scientific">Taxus chinensis</name>
    <name type="common">Chinese yew</name>
    <name type="synonym">Taxus wallichiana var. chinensis</name>
    <dbReference type="NCBI Taxonomy" id="29808"/>
    <lineage>
        <taxon>Eukaryota</taxon>
        <taxon>Viridiplantae</taxon>
        <taxon>Streptophyta</taxon>
        <taxon>Embryophyta</taxon>
        <taxon>Tracheophyta</taxon>
        <taxon>Spermatophyta</taxon>
        <taxon>Pinopsida</taxon>
        <taxon>Pinidae</taxon>
        <taxon>Conifers II</taxon>
        <taxon>Cupressales</taxon>
        <taxon>Taxaceae</taxon>
        <taxon>Taxus</taxon>
    </lineage>
</organism>
<dbReference type="GO" id="GO:0005524">
    <property type="term" value="F:ATP binding"/>
    <property type="evidence" value="ECO:0007669"/>
    <property type="project" value="UniProtKB-KW"/>
</dbReference>
<sequence length="247" mass="27164">MGCVCGKPSGRSESPEEKGGLSSTTSRSSAARRLVAPAGRDDVPEKEKEKENGQERDHRGKFKGKMSNGAAPVSLLADDAEKQRHHHRHQLDPLPHPHPVHQQNHHQRPQGEIVPNANSNPRLGNPPRHTEGEQVAAGWPAWLTAVAGEAIKGWIPRRADSFEKLDKIGQGTYSNVYKARDLDTGKIVGPKEVCILYLEYMEHDLAGLAACPGIKFTEAQVKCYMQQLLCGLDHCHMVVVCSIVISR</sequence>
<evidence type="ECO:0000256" key="2">
    <source>
        <dbReference type="ARBA" id="ARBA00022840"/>
    </source>
</evidence>
<reference evidence="4 5" key="1">
    <citation type="journal article" date="2021" name="Nat. Plants">
        <title>The Taxus genome provides insights into paclitaxel biosynthesis.</title>
        <authorList>
            <person name="Xiong X."/>
            <person name="Gou J."/>
            <person name="Liao Q."/>
            <person name="Li Y."/>
            <person name="Zhou Q."/>
            <person name="Bi G."/>
            <person name="Li C."/>
            <person name="Du R."/>
            <person name="Wang X."/>
            <person name="Sun T."/>
            <person name="Guo L."/>
            <person name="Liang H."/>
            <person name="Lu P."/>
            <person name="Wu Y."/>
            <person name="Zhang Z."/>
            <person name="Ro D.K."/>
            <person name="Shang Y."/>
            <person name="Huang S."/>
            <person name="Yan J."/>
        </authorList>
    </citation>
    <scope>NUCLEOTIDE SEQUENCE [LARGE SCALE GENOMIC DNA]</scope>
    <source>
        <strain evidence="4">Ta-2019</strain>
    </source>
</reference>
<dbReference type="PANTHER" id="PTHR24056">
    <property type="entry name" value="CELL DIVISION PROTEIN KINASE"/>
    <property type="match status" value="1"/>
</dbReference>
<dbReference type="GO" id="GO:0005634">
    <property type="term" value="C:nucleus"/>
    <property type="evidence" value="ECO:0007669"/>
    <property type="project" value="TreeGrafter"/>
</dbReference>
<feature type="non-terminal residue" evidence="4">
    <location>
        <position position="247"/>
    </location>
</feature>
<feature type="compositionally biased region" description="Low complexity" evidence="3">
    <location>
        <begin position="22"/>
        <end position="33"/>
    </location>
</feature>